<dbReference type="EMBL" id="JASGCB010000001">
    <property type="protein sequence ID" value="MDI9258565.1"/>
    <property type="molecule type" value="Genomic_DNA"/>
</dbReference>
<keyword evidence="3" id="KW-1185">Reference proteome</keyword>
<evidence type="ECO:0000313" key="2">
    <source>
        <dbReference type="EMBL" id="MDI9258565.1"/>
    </source>
</evidence>
<name>A0ABT6XTZ5_ALISE</name>
<evidence type="ECO:0000313" key="3">
    <source>
        <dbReference type="Proteomes" id="UP001529245"/>
    </source>
</evidence>
<protein>
    <submittedName>
        <fullName evidence="2">Contact-dependent growth inhibition system immunity protein</fullName>
    </submittedName>
</protein>
<dbReference type="Pfam" id="PF18593">
    <property type="entry name" value="CdiI_2"/>
    <property type="match status" value="1"/>
</dbReference>
<sequence length="98" mass="11311">MKPEFEERLKHFLGGYWHQDVPSTESGLQDVFVEQSPEDIRELTRIIRTFLEESADPDSKRAFIDHWADGVVTDDPIGWLQGIMRKMEEFVGADNGSE</sequence>
<dbReference type="RefSeq" id="WP_283202225.1">
    <property type="nucleotide sequence ID" value="NZ_JASGCB010000001.1"/>
</dbReference>
<accession>A0ABT6XTZ5</accession>
<organism evidence="2 3">
    <name type="scientific">Alicyclobacillus sendaiensis PA2</name>
    <dbReference type="NCBI Taxonomy" id="3029425"/>
    <lineage>
        <taxon>Bacteria</taxon>
        <taxon>Bacillati</taxon>
        <taxon>Bacillota</taxon>
        <taxon>Bacilli</taxon>
        <taxon>Bacillales</taxon>
        <taxon>Alicyclobacillaceae</taxon>
        <taxon>Alicyclobacillus</taxon>
    </lineage>
</organism>
<dbReference type="InterPro" id="IPR041129">
    <property type="entry name" value="CdiI_2"/>
</dbReference>
<comment type="caution">
    <text evidence="2">The sequence shown here is derived from an EMBL/GenBank/DDBJ whole genome shotgun (WGS) entry which is preliminary data.</text>
</comment>
<evidence type="ECO:0000259" key="1">
    <source>
        <dbReference type="Pfam" id="PF18593"/>
    </source>
</evidence>
<proteinExistence type="predicted"/>
<gene>
    <name evidence="2" type="ORF">QID03_00035</name>
</gene>
<feature type="domain" description="CdiI immunity protein" evidence="1">
    <location>
        <begin position="8"/>
        <end position="71"/>
    </location>
</feature>
<dbReference type="Proteomes" id="UP001529245">
    <property type="component" value="Unassembled WGS sequence"/>
</dbReference>
<reference evidence="2 3" key="1">
    <citation type="submission" date="2023-04" db="EMBL/GenBank/DDBJ databases">
        <title>A. sendaiensis sub sp. chiapanensis a novel subspecie with specific adaptation in bacterial cell wall isolated from an active volcano.</title>
        <authorList>
            <person name="Alvarez Gutierrez P.E."/>
            <person name="Ortiz Cortes L.Y."/>
        </authorList>
    </citation>
    <scope>NUCLEOTIDE SEQUENCE [LARGE SCALE GENOMIC DNA]</scope>
    <source>
        <strain evidence="2 3">PA2</strain>
    </source>
</reference>